<keyword evidence="5 9" id="KW-0627">Porphyrin biosynthesis</keyword>
<dbReference type="PANTHER" id="PTHR38042">
    <property type="entry name" value="UROPORPHYRINOGEN-III SYNTHASE, CHLOROPLASTIC"/>
    <property type="match status" value="1"/>
</dbReference>
<accession>A0A3N1Y6J1</accession>
<dbReference type="InterPro" id="IPR003754">
    <property type="entry name" value="4pyrrol_synth_uPrphyn_synth"/>
</dbReference>
<evidence type="ECO:0000256" key="9">
    <source>
        <dbReference type="RuleBase" id="RU366031"/>
    </source>
</evidence>
<dbReference type="EMBL" id="RJVI01000001">
    <property type="protein sequence ID" value="ROR34395.1"/>
    <property type="molecule type" value="Genomic_DNA"/>
</dbReference>
<protein>
    <recommendedName>
        <fullName evidence="7 9">Uroporphyrinogen-III synthase</fullName>
        <ecNumber evidence="3 9">4.2.1.75</ecNumber>
    </recommendedName>
</protein>
<evidence type="ECO:0000256" key="6">
    <source>
        <dbReference type="ARBA" id="ARBA00037589"/>
    </source>
</evidence>
<dbReference type="CDD" id="cd06578">
    <property type="entry name" value="HemD"/>
    <property type="match status" value="1"/>
</dbReference>
<proteinExistence type="inferred from homology"/>
<dbReference type="AlphaFoldDB" id="A0A3N1Y6J1"/>
<dbReference type="RefSeq" id="WP_123399526.1">
    <property type="nucleotide sequence ID" value="NZ_RJVI01000001.1"/>
</dbReference>
<dbReference type="Proteomes" id="UP000276634">
    <property type="component" value="Unassembled WGS sequence"/>
</dbReference>
<comment type="catalytic activity">
    <reaction evidence="8 9">
        <text>hydroxymethylbilane = uroporphyrinogen III + H2O</text>
        <dbReference type="Rhea" id="RHEA:18965"/>
        <dbReference type="ChEBI" id="CHEBI:15377"/>
        <dbReference type="ChEBI" id="CHEBI:57308"/>
        <dbReference type="ChEBI" id="CHEBI:57845"/>
        <dbReference type="EC" id="4.2.1.75"/>
    </reaction>
</comment>
<comment type="pathway">
    <text evidence="1 9">Porphyrin-containing compound metabolism; protoporphyrin-IX biosynthesis; coproporphyrinogen-III from 5-aminolevulinate: step 3/4.</text>
</comment>
<dbReference type="PANTHER" id="PTHR38042:SF1">
    <property type="entry name" value="UROPORPHYRINOGEN-III SYNTHASE, CHLOROPLASTIC"/>
    <property type="match status" value="1"/>
</dbReference>
<comment type="similarity">
    <text evidence="2 9">Belongs to the uroporphyrinogen-III synthase family.</text>
</comment>
<dbReference type="SUPFAM" id="SSF69618">
    <property type="entry name" value="HemD-like"/>
    <property type="match status" value="1"/>
</dbReference>
<evidence type="ECO:0000256" key="5">
    <source>
        <dbReference type="ARBA" id="ARBA00023244"/>
    </source>
</evidence>
<evidence type="ECO:0000259" key="10">
    <source>
        <dbReference type="Pfam" id="PF02602"/>
    </source>
</evidence>
<feature type="domain" description="Tetrapyrrole biosynthesis uroporphyrinogen III synthase" evidence="10">
    <location>
        <begin position="27"/>
        <end position="237"/>
    </location>
</feature>
<evidence type="ECO:0000256" key="1">
    <source>
        <dbReference type="ARBA" id="ARBA00004772"/>
    </source>
</evidence>
<dbReference type="EC" id="4.2.1.75" evidence="3 9"/>
<reference evidence="11 12" key="1">
    <citation type="submission" date="2018-11" db="EMBL/GenBank/DDBJ databases">
        <title>Genomic Encyclopedia of Type Strains, Phase IV (KMG-IV): sequencing the most valuable type-strain genomes for metagenomic binning, comparative biology and taxonomic classification.</title>
        <authorList>
            <person name="Goeker M."/>
        </authorList>
    </citation>
    <scope>NUCLEOTIDE SEQUENCE [LARGE SCALE GENOMIC DNA]</scope>
    <source>
        <strain evidence="11 12">DSM 100275</strain>
    </source>
</reference>
<dbReference type="UniPathway" id="UPA00251">
    <property type="reaction ID" value="UER00320"/>
</dbReference>
<evidence type="ECO:0000256" key="8">
    <source>
        <dbReference type="ARBA" id="ARBA00048617"/>
    </source>
</evidence>
<evidence type="ECO:0000256" key="4">
    <source>
        <dbReference type="ARBA" id="ARBA00023239"/>
    </source>
</evidence>
<keyword evidence="12" id="KW-1185">Reference proteome</keyword>
<evidence type="ECO:0000256" key="7">
    <source>
        <dbReference type="ARBA" id="ARBA00040167"/>
    </source>
</evidence>
<dbReference type="GO" id="GO:0006782">
    <property type="term" value="P:protoporphyrinogen IX biosynthetic process"/>
    <property type="evidence" value="ECO:0007669"/>
    <property type="project" value="UniProtKB-UniRule"/>
</dbReference>
<name>A0A3N1Y6J1_9GAMM</name>
<dbReference type="GO" id="GO:0006780">
    <property type="term" value="P:uroporphyrinogen III biosynthetic process"/>
    <property type="evidence" value="ECO:0007669"/>
    <property type="project" value="UniProtKB-UniRule"/>
</dbReference>
<dbReference type="GO" id="GO:0004852">
    <property type="term" value="F:uroporphyrinogen-III synthase activity"/>
    <property type="evidence" value="ECO:0007669"/>
    <property type="project" value="UniProtKB-UniRule"/>
</dbReference>
<evidence type="ECO:0000256" key="3">
    <source>
        <dbReference type="ARBA" id="ARBA00013109"/>
    </source>
</evidence>
<comment type="function">
    <text evidence="6 9">Catalyzes cyclization of the linear tetrapyrrole, hydroxymethylbilane, to the macrocyclic uroporphyrinogen III.</text>
</comment>
<dbReference type="OrthoDB" id="9787650at2"/>
<evidence type="ECO:0000256" key="2">
    <source>
        <dbReference type="ARBA" id="ARBA00008133"/>
    </source>
</evidence>
<comment type="caution">
    <text evidence="11">The sequence shown here is derived from an EMBL/GenBank/DDBJ whole genome shotgun (WGS) entry which is preliminary data.</text>
</comment>
<dbReference type="InterPro" id="IPR039793">
    <property type="entry name" value="UROS/Hem4"/>
</dbReference>
<evidence type="ECO:0000313" key="11">
    <source>
        <dbReference type="EMBL" id="ROR34395.1"/>
    </source>
</evidence>
<dbReference type="Gene3D" id="3.40.50.10090">
    <property type="match status" value="2"/>
</dbReference>
<keyword evidence="4 9" id="KW-0456">Lyase</keyword>
<evidence type="ECO:0000313" key="12">
    <source>
        <dbReference type="Proteomes" id="UP000276634"/>
    </source>
</evidence>
<sequence length="260" mass="27021">MDAPLPQLGGAGVLVTRPAHQAEGLCRLIEAAGGQALRYPVIAIEPLPDDGLLAERLRGADLAVFVSANAVREARARLGAGFRRPPGLRVAAVGEATARALAEAGLAADVVPAQGADSEALLAEPALQDVAGRRVLVVRGEGGRELLAETLRRRGAEVAHVALYRRVRPPLGPEPLLRWRRAGLLDVALATSVEALENLAAMAGEVLPHLQQRPLVAVSGRVVQRARALGFARPWCAGGAGDRTLLEAVAAALAADGEQP</sequence>
<dbReference type="Pfam" id="PF02602">
    <property type="entry name" value="HEM4"/>
    <property type="match status" value="1"/>
</dbReference>
<organism evidence="11 12">
    <name type="scientific">Inmirania thermothiophila</name>
    <dbReference type="NCBI Taxonomy" id="1750597"/>
    <lineage>
        <taxon>Bacteria</taxon>
        <taxon>Pseudomonadati</taxon>
        <taxon>Pseudomonadota</taxon>
        <taxon>Gammaproteobacteria</taxon>
        <taxon>Chromatiales</taxon>
        <taxon>Ectothiorhodospiraceae</taxon>
        <taxon>Inmirania</taxon>
    </lineage>
</organism>
<gene>
    <name evidence="11" type="ORF">EDC57_0291</name>
</gene>
<dbReference type="InterPro" id="IPR036108">
    <property type="entry name" value="4pyrrol_syn_uPrphyn_synt_sf"/>
</dbReference>